<name>A0A8J9YW11_BRALA</name>
<gene>
    <name evidence="1" type="primary">Hypp6940</name>
    <name evidence="1" type="ORF">BLAG_LOCUS5945</name>
</gene>
<dbReference type="OrthoDB" id="8962263at2759"/>
<evidence type="ECO:0000313" key="2">
    <source>
        <dbReference type="Proteomes" id="UP000838412"/>
    </source>
</evidence>
<keyword evidence="2" id="KW-1185">Reference proteome</keyword>
<reference evidence="1" key="1">
    <citation type="submission" date="2022-01" db="EMBL/GenBank/DDBJ databases">
        <authorList>
            <person name="Braso-Vives M."/>
        </authorList>
    </citation>
    <scope>NUCLEOTIDE SEQUENCE</scope>
</reference>
<sequence length="186" mass="21464">MDRQANESETAYTMDRHYKLLKAELGYTRQNHEVVQQLLDLEFPARKLFAASISQHEARATKVLQRYSCFGEPLHENDSVDVEASHYKRTAFLAVKQMEDNLSNLRVYVVVNGKALITYRSLVDGFVCLVMALCCFQQPHPCSITPAMVLIEHHILKDAKVNKKDRKSAAFKKAYEDYNKFMSRDE</sequence>
<dbReference type="Proteomes" id="UP000838412">
    <property type="component" value="Chromosome 13"/>
</dbReference>
<dbReference type="AlphaFoldDB" id="A0A8J9YW11"/>
<evidence type="ECO:0000313" key="1">
    <source>
        <dbReference type="EMBL" id="CAH1242674.1"/>
    </source>
</evidence>
<protein>
    <submittedName>
        <fullName evidence="1">Hypp6940 protein</fullName>
    </submittedName>
</protein>
<organism evidence="1 2">
    <name type="scientific">Branchiostoma lanceolatum</name>
    <name type="common">Common lancelet</name>
    <name type="synonym">Amphioxus lanceolatum</name>
    <dbReference type="NCBI Taxonomy" id="7740"/>
    <lineage>
        <taxon>Eukaryota</taxon>
        <taxon>Metazoa</taxon>
        <taxon>Chordata</taxon>
        <taxon>Cephalochordata</taxon>
        <taxon>Leptocardii</taxon>
        <taxon>Amphioxiformes</taxon>
        <taxon>Branchiostomatidae</taxon>
        <taxon>Branchiostoma</taxon>
    </lineage>
</organism>
<accession>A0A8J9YW11</accession>
<proteinExistence type="predicted"/>
<dbReference type="EMBL" id="OV696698">
    <property type="protein sequence ID" value="CAH1242674.1"/>
    <property type="molecule type" value="Genomic_DNA"/>
</dbReference>